<dbReference type="SUPFAM" id="SSF117281">
    <property type="entry name" value="Kelch motif"/>
    <property type="match status" value="1"/>
</dbReference>
<dbReference type="PROSITE" id="PS51222">
    <property type="entry name" value="DCD"/>
    <property type="match status" value="1"/>
</dbReference>
<comment type="caution">
    <text evidence="4">The sequence shown here is derived from an EMBL/GenBank/DDBJ whole genome shotgun (WGS) entry which is preliminary data.</text>
</comment>
<keyword evidence="2" id="KW-0812">Transmembrane</keyword>
<dbReference type="OrthoDB" id="45365at2759"/>
<sequence length="837" mass="91920">MLHLLLTKQKNVAAHTQLSAAPQRIPPTPRGREEPSPGGGAFLQRLQPLGDRSNQVLEEREAYNLAMQTHRPNSKSGDLARNLRENQLGGVIFGCKHDTIQECFRKQLFVITLFIPVHMLIGLPSVHYSYVRNIKPGLPLFLFNYSDRKLHGLFEAASPGQISIDPYAWSKDGSLSTAFPAQVHIRMKTQYPPLLETQFKKVLADNYYNHHHFYFELDHAQTTALISLFKTLAPANFNLASAVSTKRSPVVSLPKASVFPEPQKVETNPKGATNSFSVLSDASGVVSRRWADLVDSDADNASVSEHSRSNTDDKGSGELVSDWDDLDDDVSENQFGPHSNPDVVSHKSSVKSIECNHPPVNPVSGERDTFDESMLVNLHNEHTGAASVDVIESAVHNSPGGEGLTPEKLTVLNKLKELCSLRQQSTLPSQDCADSTSDQCVPEETQVNANLCCDPFGATMEDKTSFQERHGNADASELLQIIADLTKRTEALEKKQIRAPLFFQIGSDQYIHSLREVVEDSGIKVQQLEYLVDELQFKFDSSLSHLGSMCNNLAKPSIFLIGGYNGVTWLSSLDSLTPDKDVLVGLTPMVSARSYASAAVLDGHIFAFGGGDGMSWYNTVECYSLRNNEWTECPSLNRMKGSHAGISLNDKIYAIGGGDGNETFSEVEVFDPYLGKWICSPSMLFSRFALAAAEMNGVIYTAGGYDGSMYLETAERYDPREGFWVKLPSMNTRRGCHALTVLGEALHAMGGYDGESMVSSVEIYDPRLNAWRMGDPMHTPRGYAAAVNLNDSLFLIGGMQSNVQILDTVEVYSASSGWSVLSFSSIGKRSFASAVVM</sequence>
<reference evidence="4 5" key="1">
    <citation type="journal article" date="2019" name="Sci. Rep.">
        <title>A high-quality genome of Eragrostis curvula grass provides insights into Poaceae evolution and supports new strategies to enhance forage quality.</title>
        <authorList>
            <person name="Carballo J."/>
            <person name="Santos B.A.C.M."/>
            <person name="Zappacosta D."/>
            <person name="Garbus I."/>
            <person name="Selva J.P."/>
            <person name="Gallo C.A."/>
            <person name="Diaz A."/>
            <person name="Albertini E."/>
            <person name="Caccamo M."/>
            <person name="Echenique V."/>
        </authorList>
    </citation>
    <scope>NUCLEOTIDE SEQUENCE [LARGE SCALE GENOMIC DNA]</scope>
    <source>
        <strain evidence="5">cv. Victoria</strain>
        <tissue evidence="4">Leaf</tissue>
    </source>
</reference>
<dbReference type="Gramene" id="TVU17399">
    <property type="protein sequence ID" value="TVU17399"/>
    <property type="gene ID" value="EJB05_33434"/>
</dbReference>
<proteinExistence type="predicted"/>
<protein>
    <recommendedName>
        <fullName evidence="3">DCD domain-containing protein</fullName>
    </recommendedName>
</protein>
<name>A0A5J9U127_9POAL</name>
<dbReference type="SMART" id="SM00612">
    <property type="entry name" value="Kelch"/>
    <property type="match status" value="6"/>
</dbReference>
<gene>
    <name evidence="4" type="ORF">EJB05_33434</name>
</gene>
<keyword evidence="5" id="KW-1185">Reference proteome</keyword>
<dbReference type="PANTHER" id="PTHR46034:SF7">
    <property type="entry name" value="INFLUENZA VIRUS NS1A-BINDING PROTEIN"/>
    <property type="match status" value="1"/>
</dbReference>
<evidence type="ECO:0000259" key="3">
    <source>
        <dbReference type="PROSITE" id="PS51222"/>
    </source>
</evidence>
<evidence type="ECO:0000256" key="2">
    <source>
        <dbReference type="SAM" id="Phobius"/>
    </source>
</evidence>
<dbReference type="Pfam" id="PF10539">
    <property type="entry name" value="Dev_Cell_Death"/>
    <property type="match status" value="1"/>
</dbReference>
<evidence type="ECO:0000313" key="5">
    <source>
        <dbReference type="Proteomes" id="UP000324897"/>
    </source>
</evidence>
<dbReference type="EMBL" id="RWGY01000029">
    <property type="protein sequence ID" value="TVU17399.1"/>
    <property type="molecule type" value="Genomic_DNA"/>
</dbReference>
<feature type="region of interest" description="Disordered" evidence="1">
    <location>
        <begin position="13"/>
        <end position="45"/>
    </location>
</feature>
<dbReference type="PANTHER" id="PTHR46034">
    <property type="match status" value="1"/>
</dbReference>
<dbReference type="InterPro" id="IPR013989">
    <property type="entry name" value="Dev_and_cell_death_domain"/>
</dbReference>
<feature type="compositionally biased region" description="Acidic residues" evidence="1">
    <location>
        <begin position="321"/>
        <end position="331"/>
    </location>
</feature>
<feature type="non-terminal residue" evidence="4">
    <location>
        <position position="1"/>
    </location>
</feature>
<feature type="compositionally biased region" description="Basic and acidic residues" evidence="1">
    <location>
        <begin position="305"/>
        <end position="316"/>
    </location>
</feature>
<dbReference type="Pfam" id="PF01344">
    <property type="entry name" value="Kelch_1"/>
    <property type="match status" value="5"/>
</dbReference>
<evidence type="ECO:0000256" key="1">
    <source>
        <dbReference type="SAM" id="MobiDB-lite"/>
    </source>
</evidence>
<dbReference type="InterPro" id="IPR006652">
    <property type="entry name" value="Kelch_1"/>
</dbReference>
<dbReference type="InterPro" id="IPR044832">
    <property type="entry name" value="NRP-like"/>
</dbReference>
<feature type="domain" description="DCD" evidence="3">
    <location>
        <begin position="86"/>
        <end position="231"/>
    </location>
</feature>
<feature type="region of interest" description="Disordered" evidence="1">
    <location>
        <begin position="297"/>
        <end position="365"/>
    </location>
</feature>
<organism evidence="4 5">
    <name type="scientific">Eragrostis curvula</name>
    <name type="common">weeping love grass</name>
    <dbReference type="NCBI Taxonomy" id="38414"/>
    <lineage>
        <taxon>Eukaryota</taxon>
        <taxon>Viridiplantae</taxon>
        <taxon>Streptophyta</taxon>
        <taxon>Embryophyta</taxon>
        <taxon>Tracheophyta</taxon>
        <taxon>Spermatophyta</taxon>
        <taxon>Magnoliopsida</taxon>
        <taxon>Liliopsida</taxon>
        <taxon>Poales</taxon>
        <taxon>Poaceae</taxon>
        <taxon>PACMAD clade</taxon>
        <taxon>Chloridoideae</taxon>
        <taxon>Eragrostideae</taxon>
        <taxon>Eragrostidinae</taxon>
        <taxon>Eragrostis</taxon>
    </lineage>
</organism>
<evidence type="ECO:0000313" key="4">
    <source>
        <dbReference type="EMBL" id="TVU17399.1"/>
    </source>
</evidence>
<dbReference type="InterPro" id="IPR015915">
    <property type="entry name" value="Kelch-typ_b-propeller"/>
</dbReference>
<dbReference type="AlphaFoldDB" id="A0A5J9U127"/>
<keyword evidence="2" id="KW-1133">Transmembrane helix</keyword>
<dbReference type="GO" id="GO:0034976">
    <property type="term" value="P:response to endoplasmic reticulum stress"/>
    <property type="evidence" value="ECO:0007669"/>
    <property type="project" value="InterPro"/>
</dbReference>
<dbReference type="SMART" id="SM00767">
    <property type="entry name" value="DCD"/>
    <property type="match status" value="1"/>
</dbReference>
<keyword evidence="2" id="KW-0472">Membrane</keyword>
<dbReference type="Gene3D" id="2.120.10.80">
    <property type="entry name" value="Kelch-type beta propeller"/>
    <property type="match status" value="2"/>
</dbReference>
<dbReference type="Proteomes" id="UP000324897">
    <property type="component" value="Chromosome 7"/>
</dbReference>
<feature type="transmembrane region" description="Helical" evidence="2">
    <location>
        <begin position="108"/>
        <end position="130"/>
    </location>
</feature>
<accession>A0A5J9U127</accession>